<dbReference type="SUPFAM" id="SSF51197">
    <property type="entry name" value="Clavaminate synthase-like"/>
    <property type="match status" value="1"/>
</dbReference>
<evidence type="ECO:0000313" key="2">
    <source>
        <dbReference type="EMBL" id="MFD0946952.1"/>
    </source>
</evidence>
<dbReference type="Gene3D" id="2.60.120.330">
    <property type="entry name" value="B-lactam Antibiotic, Isopenicillin N Synthase, Chain"/>
    <property type="match status" value="1"/>
</dbReference>
<feature type="domain" description="Aspartyl/asparaginy/proline hydroxylase" evidence="1">
    <location>
        <begin position="58"/>
        <end position="147"/>
    </location>
</feature>
<accession>A0ABW3H871</accession>
<protein>
    <submittedName>
        <fullName evidence="2">Aspartyl/asparaginyl beta-hydroxylase domain-containing protein</fullName>
    </submittedName>
</protein>
<name>A0ABW3H871_9SPHN</name>
<dbReference type="InterPro" id="IPR007803">
    <property type="entry name" value="Asp/Arg/Pro-Hydrxlase"/>
</dbReference>
<dbReference type="Pfam" id="PF05118">
    <property type="entry name" value="Asp_Arg_Hydrox"/>
    <property type="match status" value="1"/>
</dbReference>
<dbReference type="EMBL" id="JBHTJG010000005">
    <property type="protein sequence ID" value="MFD0946952.1"/>
    <property type="molecule type" value="Genomic_DNA"/>
</dbReference>
<dbReference type="Proteomes" id="UP001596977">
    <property type="component" value="Unassembled WGS sequence"/>
</dbReference>
<evidence type="ECO:0000313" key="3">
    <source>
        <dbReference type="Proteomes" id="UP001596977"/>
    </source>
</evidence>
<dbReference type="InterPro" id="IPR027443">
    <property type="entry name" value="IPNS-like_sf"/>
</dbReference>
<organism evidence="2 3">
    <name type="scientific">Sphingomonas canadensis</name>
    <dbReference type="NCBI Taxonomy" id="1219257"/>
    <lineage>
        <taxon>Bacteria</taxon>
        <taxon>Pseudomonadati</taxon>
        <taxon>Pseudomonadota</taxon>
        <taxon>Alphaproteobacteria</taxon>
        <taxon>Sphingomonadales</taxon>
        <taxon>Sphingomonadaceae</taxon>
        <taxon>Sphingomonas</taxon>
    </lineage>
</organism>
<keyword evidence="3" id="KW-1185">Reference proteome</keyword>
<proteinExistence type="predicted"/>
<evidence type="ECO:0000259" key="1">
    <source>
        <dbReference type="Pfam" id="PF05118"/>
    </source>
</evidence>
<reference evidence="3" key="1">
    <citation type="journal article" date="2019" name="Int. J. Syst. Evol. Microbiol.">
        <title>The Global Catalogue of Microorganisms (GCM) 10K type strain sequencing project: providing services to taxonomists for standard genome sequencing and annotation.</title>
        <authorList>
            <consortium name="The Broad Institute Genomics Platform"/>
            <consortium name="The Broad Institute Genome Sequencing Center for Infectious Disease"/>
            <person name="Wu L."/>
            <person name="Ma J."/>
        </authorList>
    </citation>
    <scope>NUCLEOTIDE SEQUENCE [LARGE SCALE GENOMIC DNA]</scope>
    <source>
        <strain evidence="3">CCUG 62982</strain>
    </source>
</reference>
<comment type="caution">
    <text evidence="2">The sequence shown here is derived from an EMBL/GenBank/DDBJ whole genome shotgun (WGS) entry which is preliminary data.</text>
</comment>
<gene>
    <name evidence="2" type="ORF">ACFQ1E_11435</name>
</gene>
<sequence length="157" mass="18043">MEDGVKENDFEVFRETQHIVFRFIEANRDPRNFYDNPSWAVWRSLLLPVMEQAIVPYRFRRPQFPKAMLARLRAHGVIERHVDGAGSNLRTHKIHVPLITNPKVVTTLGDREFHLEAGRAYEVNNVAPHAVRNDGDADRIHFIFEVFDAAAGETSPA</sequence>